<keyword evidence="8" id="KW-1185">Reference proteome</keyword>
<dbReference type="PROSITE" id="PS51186">
    <property type="entry name" value="GNAT"/>
    <property type="match status" value="1"/>
</dbReference>
<evidence type="ECO:0000256" key="3">
    <source>
        <dbReference type="ARBA" id="ARBA00022679"/>
    </source>
</evidence>
<proteinExistence type="predicted"/>
<dbReference type="PANTHER" id="PTHR10908:SF0">
    <property type="entry name" value="SEROTONIN N-ACETYLTRANSFERASE"/>
    <property type="match status" value="1"/>
</dbReference>
<dbReference type="AlphaFoldDB" id="A0AAW0GK79"/>
<dbReference type="GO" id="GO:0004059">
    <property type="term" value="F:aralkylamine N-acetyltransferase activity"/>
    <property type="evidence" value="ECO:0007669"/>
    <property type="project" value="TreeGrafter"/>
</dbReference>
<sequence>MSVTYDLVSQSDIDAAHTIEVASYPSDEAATLQAFQYRQQNAPELFLGAYLGAEDSRTLVGYVCSTLSPDPTLTHHSMETHVSGAPSVCIHSVCVSQAHRRKGIAVGLLKEYISHLERARERGSPYERILLIAHEELQQLYAKAGFELVGPSSVVHGSRPWFEMRKVLTQSAPPSIPPGLMEALSATSRSKRPIGKLLGAFPSGLADVSDITPDSPYAVNLFDLLCPREGCGSIILKNGVATLVEHQSIQLEPPSQTNPFLEPLPTPPASAQWWKVTPSAMTFENIGFSRAVEGQVSPAGKTLKLLLCAECDLGPLGWCEQGGTEFWLASNRVSYHQ</sequence>
<dbReference type="GO" id="GO:0007264">
    <property type="term" value="P:small GTPase-mediated signal transduction"/>
    <property type="evidence" value="ECO:0007669"/>
    <property type="project" value="InterPro"/>
</dbReference>
<dbReference type="GO" id="GO:0005737">
    <property type="term" value="C:cytoplasm"/>
    <property type="evidence" value="ECO:0007669"/>
    <property type="project" value="TreeGrafter"/>
</dbReference>
<dbReference type="GO" id="GO:0005085">
    <property type="term" value="F:guanyl-nucleotide exchange factor activity"/>
    <property type="evidence" value="ECO:0007669"/>
    <property type="project" value="UniProtKB-KW"/>
</dbReference>
<keyword evidence="1" id="KW-0813">Transport</keyword>
<evidence type="ECO:0000313" key="8">
    <source>
        <dbReference type="Proteomes" id="UP001385951"/>
    </source>
</evidence>
<dbReference type="PANTHER" id="PTHR10908">
    <property type="entry name" value="SEROTONIN N-ACETYLTRANSFERASE"/>
    <property type="match status" value="1"/>
</dbReference>
<accession>A0AAW0GK79</accession>
<dbReference type="GO" id="GO:0015031">
    <property type="term" value="P:protein transport"/>
    <property type="evidence" value="ECO:0007669"/>
    <property type="project" value="UniProtKB-KW"/>
</dbReference>
<keyword evidence="2" id="KW-0344">Guanine-nucleotide releasing factor</keyword>
<dbReference type="Pfam" id="PF04421">
    <property type="entry name" value="Mss4"/>
    <property type="match status" value="1"/>
</dbReference>
<dbReference type="Proteomes" id="UP001385951">
    <property type="component" value="Unassembled WGS sequence"/>
</dbReference>
<keyword evidence="5" id="KW-0012">Acyltransferase</keyword>
<evidence type="ECO:0000256" key="1">
    <source>
        <dbReference type="ARBA" id="ARBA00022448"/>
    </source>
</evidence>
<dbReference type="SUPFAM" id="SSF51316">
    <property type="entry name" value="Mss4-like"/>
    <property type="match status" value="1"/>
</dbReference>
<comment type="caution">
    <text evidence="7">The sequence shown here is derived from an EMBL/GenBank/DDBJ whole genome shotgun (WGS) entry which is preliminary data.</text>
</comment>
<dbReference type="InterPro" id="IPR016181">
    <property type="entry name" value="Acyl_CoA_acyltransferase"/>
</dbReference>
<dbReference type="InterPro" id="IPR007515">
    <property type="entry name" value="Mss4"/>
</dbReference>
<dbReference type="SUPFAM" id="SSF55729">
    <property type="entry name" value="Acyl-CoA N-acyltransferases (Nat)"/>
    <property type="match status" value="1"/>
</dbReference>
<dbReference type="InterPro" id="IPR011323">
    <property type="entry name" value="Mss4/transl-control_tumour"/>
</dbReference>
<dbReference type="InterPro" id="IPR000182">
    <property type="entry name" value="GNAT_dom"/>
</dbReference>
<evidence type="ECO:0000259" key="6">
    <source>
        <dbReference type="PROSITE" id="PS51186"/>
    </source>
</evidence>
<dbReference type="PROSITE" id="PS51796">
    <property type="entry name" value="MSS4"/>
    <property type="match status" value="1"/>
</dbReference>
<dbReference type="EMBL" id="JASBNA010000005">
    <property type="protein sequence ID" value="KAK7691549.1"/>
    <property type="molecule type" value="Genomic_DNA"/>
</dbReference>
<gene>
    <name evidence="7" type="ORF">QCA50_004948</name>
</gene>
<organism evidence="7 8">
    <name type="scientific">Cerrena zonata</name>
    <dbReference type="NCBI Taxonomy" id="2478898"/>
    <lineage>
        <taxon>Eukaryota</taxon>
        <taxon>Fungi</taxon>
        <taxon>Dikarya</taxon>
        <taxon>Basidiomycota</taxon>
        <taxon>Agaricomycotina</taxon>
        <taxon>Agaricomycetes</taxon>
        <taxon>Polyporales</taxon>
        <taxon>Cerrenaceae</taxon>
        <taxon>Cerrena</taxon>
    </lineage>
</organism>
<keyword evidence="3" id="KW-0808">Transferase</keyword>
<dbReference type="Pfam" id="PF00583">
    <property type="entry name" value="Acetyltransf_1"/>
    <property type="match status" value="1"/>
</dbReference>
<evidence type="ECO:0000256" key="2">
    <source>
        <dbReference type="ARBA" id="ARBA00022658"/>
    </source>
</evidence>
<dbReference type="InterPro" id="IPR051635">
    <property type="entry name" value="SNAT-like"/>
</dbReference>
<reference evidence="7 8" key="1">
    <citation type="submission" date="2022-09" db="EMBL/GenBank/DDBJ databases">
        <authorList>
            <person name="Palmer J.M."/>
        </authorList>
    </citation>
    <scope>NUCLEOTIDE SEQUENCE [LARGE SCALE GENOMIC DNA]</scope>
    <source>
        <strain evidence="7 8">DSM 7382</strain>
    </source>
</reference>
<evidence type="ECO:0000313" key="7">
    <source>
        <dbReference type="EMBL" id="KAK7691549.1"/>
    </source>
</evidence>
<keyword evidence="4" id="KW-0653">Protein transport</keyword>
<evidence type="ECO:0000256" key="4">
    <source>
        <dbReference type="ARBA" id="ARBA00022927"/>
    </source>
</evidence>
<dbReference type="Gene3D" id="3.40.630.30">
    <property type="match status" value="1"/>
</dbReference>
<dbReference type="CDD" id="cd04301">
    <property type="entry name" value="NAT_SF"/>
    <property type="match status" value="1"/>
</dbReference>
<dbReference type="InterPro" id="IPR011057">
    <property type="entry name" value="Mss4-like_sf"/>
</dbReference>
<dbReference type="Gene3D" id="2.170.150.10">
    <property type="entry name" value="Metal Binding Protein, Guanine Nucleotide Exchange Factor, Chain A"/>
    <property type="match status" value="1"/>
</dbReference>
<name>A0AAW0GK79_9APHY</name>
<feature type="domain" description="N-acetyltransferase" evidence="6">
    <location>
        <begin position="3"/>
        <end position="169"/>
    </location>
</feature>
<evidence type="ECO:0000256" key="5">
    <source>
        <dbReference type="ARBA" id="ARBA00023315"/>
    </source>
</evidence>
<protein>
    <recommendedName>
        <fullName evidence="6">N-acetyltransferase domain-containing protein</fullName>
    </recommendedName>
</protein>